<keyword evidence="1" id="KW-0326">Glycosidase</keyword>
<evidence type="ECO:0000256" key="1">
    <source>
        <dbReference type="PROSITE-ProRule" id="PRU01353"/>
    </source>
</evidence>
<dbReference type="PANTHER" id="PTHR13170">
    <property type="entry name" value="O-GLCNACASE"/>
    <property type="match status" value="1"/>
</dbReference>
<comment type="caution">
    <text evidence="3">The sequence shown here is derived from an EMBL/GenBank/DDBJ whole genome shotgun (WGS) entry which is preliminary data.</text>
</comment>
<gene>
    <name evidence="3" type="ORF">E3N84_06810</name>
</gene>
<comment type="similarity">
    <text evidence="1">Belongs to the glycosyl hydrolase 84 family.</text>
</comment>
<protein>
    <recommendedName>
        <fullName evidence="2">GH84 domain-containing protein</fullName>
    </recommendedName>
</protein>
<keyword evidence="1" id="KW-0378">Hydrolase</keyword>
<keyword evidence="4" id="KW-1185">Reference proteome</keyword>
<evidence type="ECO:0000259" key="2">
    <source>
        <dbReference type="PROSITE" id="PS52009"/>
    </source>
</evidence>
<dbReference type="Proteomes" id="UP000298488">
    <property type="component" value="Unassembled WGS sequence"/>
</dbReference>
<dbReference type="GO" id="GO:1901135">
    <property type="term" value="P:carbohydrate derivative metabolic process"/>
    <property type="evidence" value="ECO:0007669"/>
    <property type="project" value="UniProtKB-ARBA"/>
</dbReference>
<dbReference type="SUPFAM" id="SSF51445">
    <property type="entry name" value="(Trans)glycosidases"/>
    <property type="match status" value="1"/>
</dbReference>
<dbReference type="PROSITE" id="PS52009">
    <property type="entry name" value="GH84"/>
    <property type="match status" value="1"/>
</dbReference>
<dbReference type="AlphaFoldDB" id="A0A4R8VD66"/>
<dbReference type="InterPro" id="IPR051822">
    <property type="entry name" value="Glycosyl_Hydrolase_84"/>
</dbReference>
<dbReference type="InterPro" id="IPR017853">
    <property type="entry name" value="GH"/>
</dbReference>
<name>A0A4R8VD66_9MICO</name>
<evidence type="ECO:0000313" key="4">
    <source>
        <dbReference type="Proteomes" id="UP000298488"/>
    </source>
</evidence>
<dbReference type="PANTHER" id="PTHR13170:SF16">
    <property type="entry name" value="PROTEIN O-GLCNACASE"/>
    <property type="match status" value="1"/>
</dbReference>
<dbReference type="EMBL" id="SOFI01000003">
    <property type="protein sequence ID" value="TFB79777.1"/>
    <property type="molecule type" value="Genomic_DNA"/>
</dbReference>
<dbReference type="Pfam" id="PF07555">
    <property type="entry name" value="NAGidase"/>
    <property type="match status" value="1"/>
</dbReference>
<dbReference type="Gene3D" id="3.20.20.80">
    <property type="entry name" value="Glycosidases"/>
    <property type="match status" value="1"/>
</dbReference>
<reference evidence="3 4" key="1">
    <citation type="submission" date="2019-03" db="EMBL/GenBank/DDBJ databases">
        <title>Genomics of glacier-inhabiting Cryobacterium strains.</title>
        <authorList>
            <person name="Liu Q."/>
            <person name="Xin Y.-H."/>
        </authorList>
    </citation>
    <scope>NUCLEOTIDE SEQUENCE [LARGE SCALE GENOMIC DNA]</scope>
    <source>
        <strain evidence="3 4">CGMCC 1.10440</strain>
    </source>
</reference>
<dbReference type="RefSeq" id="WP_104095649.1">
    <property type="nucleotide sequence ID" value="NZ_JACHBP010000001.1"/>
</dbReference>
<proteinExistence type="inferred from homology"/>
<dbReference type="OrthoDB" id="2479530at2"/>
<feature type="domain" description="GH84" evidence="2">
    <location>
        <begin position="9"/>
        <end position="281"/>
    </location>
</feature>
<accession>A0A4R8VD66</accession>
<evidence type="ECO:0000313" key="3">
    <source>
        <dbReference type="EMBL" id="TFB79777.1"/>
    </source>
</evidence>
<dbReference type="InterPro" id="IPR011496">
    <property type="entry name" value="O-GlcNAcase_cat"/>
</dbReference>
<dbReference type="GO" id="GO:0015929">
    <property type="term" value="F:hexosaminidase activity"/>
    <property type="evidence" value="ECO:0007669"/>
    <property type="project" value="UniProtKB-ARBA"/>
</dbReference>
<feature type="active site" description="Proton donor" evidence="1">
    <location>
        <position position="124"/>
    </location>
</feature>
<sequence>MTASKSPFAVRGIIEGHYGKPWSHDQRLDIVSFIADRGMNTFVYSPKDDPLVRRDWRVAYSGAALERLAELVDACAGRHIRFIYCLSPGLSIEYSNPSDLDSLSAKFDSVASIGVTDFGLLLDDIPPQLQHEADRVQYVDLVDAHIDLVSRLYDSLPAGDSLVVCPTVYCGYGDEEYVTRLGRAIDPRIDLFWTGRAICSATIDLADAATFARSTSRPATYWDNYPVNDVAMTHELHVGPYQGRDRHLFRFATGVIANGMELFESSKIAFATIADYLADPQSYDPQESWVRAIDLVVGEADSSAFTLFADNVRTSCLSEEEAPMVSAALARFAFRLQQGEAVAAGEELREFAERLSGAARHLLEGGVRNRALLAEARPWVEKFSLGADIMLDLASLAVEGTLASLGRERMEASLARLRELRPSVFGAALEMTLTDLLATVKEDTR</sequence>
<dbReference type="Gene3D" id="1.20.58.460">
    <property type="entry name" value="Hyaluronidase post-catalytic domain-like"/>
    <property type="match status" value="1"/>
</dbReference>
<organism evidence="3 4">
    <name type="scientific">Terrimesophilobacter mesophilus</name>
    <dbReference type="NCBI Taxonomy" id="433647"/>
    <lineage>
        <taxon>Bacteria</taxon>
        <taxon>Bacillati</taxon>
        <taxon>Actinomycetota</taxon>
        <taxon>Actinomycetes</taxon>
        <taxon>Micrococcales</taxon>
        <taxon>Microbacteriaceae</taxon>
        <taxon>Terrimesophilobacter</taxon>
    </lineage>
</organism>